<reference evidence="1 2" key="1">
    <citation type="journal article" date="2019" name="Sci. Rep.">
        <title>Comparative genomics of chytrid fungi reveal insights into the obligate biotrophic and pathogenic lifestyle of Synchytrium endobioticum.</title>
        <authorList>
            <person name="van de Vossenberg B.T.L.H."/>
            <person name="Warris S."/>
            <person name="Nguyen H.D.T."/>
            <person name="van Gent-Pelzer M.P.E."/>
            <person name="Joly D.L."/>
            <person name="van de Geest H.C."/>
            <person name="Bonants P.J.M."/>
            <person name="Smith D.S."/>
            <person name="Levesque C.A."/>
            <person name="van der Lee T.A.J."/>
        </authorList>
    </citation>
    <scope>NUCLEOTIDE SEQUENCE [LARGE SCALE GENOMIC DNA]</scope>
    <source>
        <strain evidence="1 2">CBS 675.73</strain>
    </source>
</reference>
<dbReference type="OrthoDB" id="2109228at2759"/>
<dbReference type="AlphaFoldDB" id="A0A507FE58"/>
<gene>
    <name evidence="1" type="ORF">CcCBS67573_g04108</name>
</gene>
<name>A0A507FE58_9FUNG</name>
<sequence length="347" mass="39314">MDGDTGRVTAVLQARFYGYQIQFISFSGVQAWLMINPELSTFKTAVKLGSAIHNEKARDFIEVLGDISRFSMFANFSKAMTQQTDLERYEPVCQVQLNQTTLRFNGCWNANLETFVEQQFDQRKIEMNKVAPQFLVHAFTFNTQLKTAKKNLTDLVQQFNSLDSGNGVSWMYEESFTKGMSVFEQANSDLVGGLSQANTMHILTICVAKKKLQELGKLTTVCEFKLNRFDFRFDGPSFEFLPTENFKQEVRRAELDRAAQLFNIKPNPLYQGAKWVAEKTDAAHCAITQLVDSWNEKDPVHGVFWKYEERGMRPSVYVCLMLGRNGGVVGQGSAEPESSLPVYSDAA</sequence>
<organism evidence="1 2">
    <name type="scientific">Chytriomyces confervae</name>
    <dbReference type="NCBI Taxonomy" id="246404"/>
    <lineage>
        <taxon>Eukaryota</taxon>
        <taxon>Fungi</taxon>
        <taxon>Fungi incertae sedis</taxon>
        <taxon>Chytridiomycota</taxon>
        <taxon>Chytridiomycota incertae sedis</taxon>
        <taxon>Chytridiomycetes</taxon>
        <taxon>Chytridiales</taxon>
        <taxon>Chytriomycetaceae</taxon>
        <taxon>Chytriomyces</taxon>
    </lineage>
</organism>
<comment type="caution">
    <text evidence="1">The sequence shown here is derived from an EMBL/GenBank/DDBJ whole genome shotgun (WGS) entry which is preliminary data.</text>
</comment>
<dbReference type="Proteomes" id="UP000320333">
    <property type="component" value="Unassembled WGS sequence"/>
</dbReference>
<dbReference type="EMBL" id="QEAP01000116">
    <property type="protein sequence ID" value="TPX74631.1"/>
    <property type="molecule type" value="Genomic_DNA"/>
</dbReference>
<accession>A0A507FE58</accession>
<protein>
    <submittedName>
        <fullName evidence="1">Uncharacterized protein</fullName>
    </submittedName>
</protein>
<evidence type="ECO:0000313" key="1">
    <source>
        <dbReference type="EMBL" id="TPX74631.1"/>
    </source>
</evidence>
<proteinExistence type="predicted"/>
<evidence type="ECO:0000313" key="2">
    <source>
        <dbReference type="Proteomes" id="UP000320333"/>
    </source>
</evidence>
<keyword evidence="2" id="KW-1185">Reference proteome</keyword>